<protein>
    <submittedName>
        <fullName evidence="1">Uncharacterized protein</fullName>
    </submittedName>
</protein>
<accession>A0A078MEH8</accession>
<dbReference type="RefSeq" id="WP_044499965.1">
    <property type="nucleotide sequence ID" value="NZ_LK391969.1"/>
</dbReference>
<reference evidence="1" key="1">
    <citation type="submission" date="2014-07" db="EMBL/GenBank/DDBJ databases">
        <authorList>
            <person name="Urmite Genomes Urmite Genomes"/>
        </authorList>
    </citation>
    <scope>NUCLEOTIDE SEQUENCE</scope>
    <source>
        <strain evidence="1">12M76_air</strain>
    </source>
</reference>
<proteinExistence type="predicted"/>
<organism evidence="1">
    <name type="scientific">Pseudomonas saudimassiliensis</name>
    <dbReference type="NCBI Taxonomy" id="1461581"/>
    <lineage>
        <taxon>Bacteria</taxon>
        <taxon>Pseudomonadati</taxon>
        <taxon>Pseudomonadota</taxon>
        <taxon>Gammaproteobacteria</taxon>
        <taxon>Pseudomonadales</taxon>
        <taxon>Pseudomonadaceae</taxon>
        <taxon>Pseudomonas</taxon>
    </lineage>
</organism>
<sequence>MTRWIGLLFLTAAFAANGQESCSDSVVESSLPTARAAEGQTLLLAGKARLELDLGEKAMTLARFPEMLIVKFADGATLSHRWMAPSELREDQSSDLPFVDFIRLVFRKNVSDASTADRAEADAVWHAMVSSCINARHYQLSDTDLFTYSQTRASGGRYHVFFILDDDVVHYLDIHGDDALADHLLATLKERVRQESSEL</sequence>
<dbReference type="EMBL" id="LK391969">
    <property type="protein sequence ID" value="CEF27295.1"/>
    <property type="molecule type" value="Genomic_DNA"/>
</dbReference>
<evidence type="ECO:0000313" key="1">
    <source>
        <dbReference type="EMBL" id="CEA05733.1"/>
    </source>
</evidence>
<dbReference type="AlphaFoldDB" id="A0A078MEH8"/>
<dbReference type="OrthoDB" id="6880671at2"/>
<name>A0A078MEH8_9PSED</name>
<gene>
    <name evidence="1" type="ORF">BN1049_02243</name>
</gene>
<dbReference type="PATRIC" id="fig|1461581.3.peg.2211"/>
<dbReference type="EMBL" id="LM997413">
    <property type="protein sequence ID" value="CEA05733.1"/>
    <property type="molecule type" value="Genomic_DNA"/>
</dbReference>